<dbReference type="EMBL" id="JACHCB010000006">
    <property type="protein sequence ID" value="MBB6109987.1"/>
    <property type="molecule type" value="Genomic_DNA"/>
</dbReference>
<protein>
    <submittedName>
        <fullName evidence="2">Uncharacterized protein</fullName>
    </submittedName>
</protein>
<keyword evidence="1" id="KW-0812">Transmembrane</keyword>
<keyword evidence="1" id="KW-1133">Transmembrane helix</keyword>
<name>A0ABR6PJP0_9SPHI</name>
<dbReference type="Proteomes" id="UP000541583">
    <property type="component" value="Unassembled WGS sequence"/>
</dbReference>
<keyword evidence="3" id="KW-1185">Reference proteome</keyword>
<keyword evidence="1" id="KW-0472">Membrane</keyword>
<evidence type="ECO:0000313" key="2">
    <source>
        <dbReference type="EMBL" id="MBB6109987.1"/>
    </source>
</evidence>
<evidence type="ECO:0000313" key="3">
    <source>
        <dbReference type="Proteomes" id="UP000541583"/>
    </source>
</evidence>
<gene>
    <name evidence="2" type="ORF">HDF23_002743</name>
</gene>
<feature type="transmembrane region" description="Helical" evidence="1">
    <location>
        <begin position="6"/>
        <end position="27"/>
    </location>
</feature>
<organism evidence="2 3">
    <name type="scientific">Mucilaginibacter lappiensis</name>
    <dbReference type="NCBI Taxonomy" id="354630"/>
    <lineage>
        <taxon>Bacteria</taxon>
        <taxon>Pseudomonadati</taxon>
        <taxon>Bacteroidota</taxon>
        <taxon>Sphingobacteriia</taxon>
        <taxon>Sphingobacteriales</taxon>
        <taxon>Sphingobacteriaceae</taxon>
        <taxon>Mucilaginibacter</taxon>
    </lineage>
</organism>
<sequence>MTRLSGAVALNNSVILLWILIGLPYLCGMRGINLDHYLPSYSKTVRDPENSSFIVFEADIIFFRA</sequence>
<accession>A0ABR6PJP0</accession>
<reference evidence="2 3" key="1">
    <citation type="submission" date="2020-08" db="EMBL/GenBank/DDBJ databases">
        <title>Genomic Encyclopedia of Type Strains, Phase IV (KMG-V): Genome sequencing to study the core and pangenomes of soil and plant-associated prokaryotes.</title>
        <authorList>
            <person name="Whitman W."/>
        </authorList>
    </citation>
    <scope>NUCLEOTIDE SEQUENCE [LARGE SCALE GENOMIC DNA]</scope>
    <source>
        <strain evidence="2 3">ANJLi2</strain>
    </source>
</reference>
<evidence type="ECO:0000256" key="1">
    <source>
        <dbReference type="SAM" id="Phobius"/>
    </source>
</evidence>
<proteinExistence type="predicted"/>
<comment type="caution">
    <text evidence="2">The sequence shown here is derived from an EMBL/GenBank/DDBJ whole genome shotgun (WGS) entry which is preliminary data.</text>
</comment>